<evidence type="ECO:0000313" key="2">
    <source>
        <dbReference type="EMBL" id="KAF0768585.1"/>
    </source>
</evidence>
<dbReference type="Proteomes" id="UP000478052">
    <property type="component" value="Unassembled WGS sequence"/>
</dbReference>
<proteinExistence type="predicted"/>
<name>A0A6G0ZD38_APHCR</name>
<comment type="caution">
    <text evidence="2">The sequence shown here is derived from an EMBL/GenBank/DDBJ whole genome shotgun (WGS) entry which is preliminary data.</text>
</comment>
<feature type="non-terminal residue" evidence="2">
    <location>
        <position position="161"/>
    </location>
</feature>
<gene>
    <name evidence="2" type="ORF">FWK35_00009601</name>
</gene>
<keyword evidence="3" id="KW-1185">Reference proteome</keyword>
<keyword evidence="1" id="KW-0732">Signal</keyword>
<dbReference type="EMBL" id="VUJU01000745">
    <property type="protein sequence ID" value="KAF0768585.1"/>
    <property type="molecule type" value="Genomic_DNA"/>
</dbReference>
<evidence type="ECO:0000313" key="3">
    <source>
        <dbReference type="Proteomes" id="UP000478052"/>
    </source>
</evidence>
<evidence type="ECO:0000256" key="1">
    <source>
        <dbReference type="SAM" id="SignalP"/>
    </source>
</evidence>
<accession>A0A6G0ZD38</accession>
<sequence length="161" mass="19245">MNALIFHCCVCVCVFFFVSVYTRTYRNNASISNFGGGFRWKNKSYWCIGEFSKASAKIKKKLRKNGNFYAKPVFDHIDFFIIWFVDKNILDDQKFKFFTKSVKNAKICKIKNTTLNDNDLRFKYFISRRYLKSKYLKIDYKAQFFLLAFELRVENSIRDSP</sequence>
<dbReference type="AlphaFoldDB" id="A0A6G0ZD38"/>
<feature type="chain" id="PRO_5026003161" evidence="1">
    <location>
        <begin position="23"/>
        <end position="161"/>
    </location>
</feature>
<reference evidence="2 3" key="1">
    <citation type="submission" date="2019-08" db="EMBL/GenBank/DDBJ databases">
        <title>Whole genome of Aphis craccivora.</title>
        <authorList>
            <person name="Voronova N.V."/>
            <person name="Shulinski R.S."/>
            <person name="Bandarenka Y.V."/>
            <person name="Zhorov D.G."/>
            <person name="Warner D."/>
        </authorList>
    </citation>
    <scope>NUCLEOTIDE SEQUENCE [LARGE SCALE GENOMIC DNA]</scope>
    <source>
        <strain evidence="2">180601</strain>
        <tissue evidence="2">Whole Body</tissue>
    </source>
</reference>
<protein>
    <submittedName>
        <fullName evidence="2">Uncharacterized protein</fullName>
    </submittedName>
</protein>
<organism evidence="2 3">
    <name type="scientific">Aphis craccivora</name>
    <name type="common">Cowpea aphid</name>
    <dbReference type="NCBI Taxonomy" id="307492"/>
    <lineage>
        <taxon>Eukaryota</taxon>
        <taxon>Metazoa</taxon>
        <taxon>Ecdysozoa</taxon>
        <taxon>Arthropoda</taxon>
        <taxon>Hexapoda</taxon>
        <taxon>Insecta</taxon>
        <taxon>Pterygota</taxon>
        <taxon>Neoptera</taxon>
        <taxon>Paraneoptera</taxon>
        <taxon>Hemiptera</taxon>
        <taxon>Sternorrhyncha</taxon>
        <taxon>Aphidomorpha</taxon>
        <taxon>Aphidoidea</taxon>
        <taxon>Aphididae</taxon>
        <taxon>Aphidini</taxon>
        <taxon>Aphis</taxon>
        <taxon>Aphis</taxon>
    </lineage>
</organism>
<feature type="signal peptide" evidence="1">
    <location>
        <begin position="1"/>
        <end position="22"/>
    </location>
</feature>